<dbReference type="InterPro" id="IPR045850">
    <property type="entry name" value="TRM2_met"/>
</dbReference>
<dbReference type="PANTHER" id="PTHR45904:SF2">
    <property type="entry name" value="TRNA (URACIL-5-)-METHYLTRANSFERASE HOMOLOG A"/>
    <property type="match status" value="1"/>
</dbReference>
<keyword evidence="1 7" id="KW-0489">Methyltransferase</keyword>
<organism evidence="11 12">
    <name type="scientific">Strongylocentrotus purpuratus</name>
    <name type="common">Purple sea urchin</name>
    <dbReference type="NCBI Taxonomy" id="7668"/>
    <lineage>
        <taxon>Eukaryota</taxon>
        <taxon>Metazoa</taxon>
        <taxon>Echinodermata</taxon>
        <taxon>Eleutherozoa</taxon>
        <taxon>Echinozoa</taxon>
        <taxon>Echinoidea</taxon>
        <taxon>Euechinoidea</taxon>
        <taxon>Echinacea</taxon>
        <taxon>Camarodonta</taxon>
        <taxon>Echinidea</taxon>
        <taxon>Strongylocentrotidae</taxon>
        <taxon>Strongylocentrotus</taxon>
    </lineage>
</organism>
<dbReference type="CDD" id="cd02440">
    <property type="entry name" value="AdoMet_MTases"/>
    <property type="match status" value="1"/>
</dbReference>
<feature type="binding site" evidence="7">
    <location>
        <position position="595"/>
    </location>
    <ligand>
        <name>S-adenosyl-L-methionine</name>
        <dbReference type="ChEBI" id="CHEBI:59789"/>
    </ligand>
</feature>
<dbReference type="InParanoid" id="A0A7M7T1V2"/>
<dbReference type="OrthoDB" id="10250660at2759"/>
<dbReference type="InterPro" id="IPR010280">
    <property type="entry name" value="U5_MeTrfase_fam"/>
</dbReference>
<evidence type="ECO:0000256" key="5">
    <source>
        <dbReference type="ARBA" id="ARBA00047278"/>
    </source>
</evidence>
<dbReference type="Proteomes" id="UP000007110">
    <property type="component" value="Unassembled WGS sequence"/>
</dbReference>
<dbReference type="CDD" id="cd12439">
    <property type="entry name" value="RRM_TRMT2A"/>
    <property type="match status" value="1"/>
</dbReference>
<evidence type="ECO:0000256" key="8">
    <source>
        <dbReference type="PROSITE-ProRule" id="PRU10015"/>
    </source>
</evidence>
<reference evidence="11" key="2">
    <citation type="submission" date="2021-01" db="UniProtKB">
        <authorList>
            <consortium name="EnsemblMetazoa"/>
        </authorList>
    </citation>
    <scope>IDENTIFICATION</scope>
</reference>
<dbReference type="OMA" id="TPLWNMP"/>
<dbReference type="Pfam" id="PF00076">
    <property type="entry name" value="RRM_1"/>
    <property type="match status" value="1"/>
</dbReference>
<dbReference type="GO" id="GO:0003723">
    <property type="term" value="F:RNA binding"/>
    <property type="evidence" value="ECO:0007669"/>
    <property type="project" value="UniProtKB-UniRule"/>
</dbReference>
<comment type="catalytic activity">
    <reaction evidence="5">
        <text>uridine(54) in tRNA + S-adenosyl-L-methionine = 5-methyluridine(54) in tRNA + S-adenosyl-L-homocysteine + H(+)</text>
        <dbReference type="Rhea" id="RHEA:42712"/>
        <dbReference type="Rhea" id="RHEA-COMP:10167"/>
        <dbReference type="Rhea" id="RHEA-COMP:10193"/>
        <dbReference type="ChEBI" id="CHEBI:15378"/>
        <dbReference type="ChEBI" id="CHEBI:57856"/>
        <dbReference type="ChEBI" id="CHEBI:59789"/>
        <dbReference type="ChEBI" id="CHEBI:65315"/>
        <dbReference type="ChEBI" id="CHEBI:74447"/>
        <dbReference type="EC" id="2.1.1.35"/>
    </reaction>
    <physiologicalReaction direction="left-to-right" evidence="5">
        <dbReference type="Rhea" id="RHEA:42713"/>
    </physiologicalReaction>
</comment>
<keyword evidence="2 7" id="KW-0808">Transferase</keyword>
<dbReference type="Gene3D" id="2.40.50.1070">
    <property type="match status" value="1"/>
</dbReference>
<reference evidence="12" key="1">
    <citation type="submission" date="2015-02" db="EMBL/GenBank/DDBJ databases">
        <title>Genome sequencing for Strongylocentrotus purpuratus.</title>
        <authorList>
            <person name="Murali S."/>
            <person name="Liu Y."/>
            <person name="Vee V."/>
            <person name="English A."/>
            <person name="Wang M."/>
            <person name="Skinner E."/>
            <person name="Han Y."/>
            <person name="Muzny D.M."/>
            <person name="Worley K.C."/>
            <person name="Gibbs R.A."/>
        </authorList>
    </citation>
    <scope>NUCLEOTIDE SEQUENCE</scope>
</reference>
<feature type="compositionally biased region" description="Basic and acidic residues" evidence="9">
    <location>
        <begin position="124"/>
        <end position="138"/>
    </location>
</feature>
<feature type="active site" description="Nucleophile" evidence="7">
    <location>
        <position position="623"/>
    </location>
</feature>
<sequence>MEQVDPPKDDATSSESLGEQREKTVPDVNSAGDQCSKESDGNEGKEETAKIPNSKEEDPALPSTSTGEEGMTADSSSHDDPEGNADEKMEESKDTDDKIEERQGTDDKGAKQVDGDDQLEEGEDRNNEHPGREPRDAEFTSEIFKIMLRNLPTRFGFQQLRKMLSGLNLKPKKIKSLNQKDYAFITFSCEEDRQKAMEVLNQHTWKGRKLSTKLARPNEDPMVALKRKQESQGGGGKRARDDQNTDEDLPIEERLNNAVTPLWKQDYQQQLKEKQQIKEDLLRKLAISFVNDIPAIRSHISEQREKHGGLCCPLEDVKPSPVVTGYRNKCEFSIGKNPEGEEKTVGFRLGLYRGGQISVVNPAACLNVPENSKAVVQSFQTYIRQSSLPAYDPMTHGGHWKMLTVRTTQGSGIMAMVTFHRQSLSKEDVEKEKQELADYFGEGEGKSCGVTSLFVHVQWQGDKNAIKFDHIYGERYITEELLQLKFRISPEAFFQVNTPAAELLYTTIGDWAQVTKITTLLDICCGTGTIGISLAKRVEKVIGVEMNEQAIEDAKENAAINGVDNVTFHCGKAEDLLPGITNRLHSCLDVVGIVDPPRAGLHQRVVQAMRRCPKLNRLIYVSCDAKQASNNFLNLCRSMSKKQKGVPFTLVKAIPVDLFPHTSHCELVLLFERNLNKKSEASSNNDGSST</sequence>
<feature type="compositionally biased region" description="Basic and acidic residues" evidence="9">
    <location>
        <begin position="1"/>
        <end position="11"/>
    </location>
</feature>
<keyword evidence="12" id="KW-1185">Reference proteome</keyword>
<dbReference type="GO" id="GO:0032259">
    <property type="term" value="P:methylation"/>
    <property type="evidence" value="ECO:0007669"/>
    <property type="project" value="UniProtKB-KW"/>
</dbReference>
<proteinExistence type="inferred from homology"/>
<evidence type="ECO:0000256" key="4">
    <source>
        <dbReference type="ARBA" id="ARBA00033763"/>
    </source>
</evidence>
<feature type="active site" evidence="8">
    <location>
        <position position="623"/>
    </location>
</feature>
<dbReference type="InterPro" id="IPR000504">
    <property type="entry name" value="RRM_dom"/>
</dbReference>
<accession>A0A7M7T1V2</accession>
<dbReference type="InterPro" id="IPR034262">
    <property type="entry name" value="TRMT2A_RRM"/>
</dbReference>
<keyword evidence="3 7" id="KW-0949">S-adenosyl-L-methionine</keyword>
<feature type="domain" description="RRM" evidence="10">
    <location>
        <begin position="144"/>
        <end position="217"/>
    </location>
</feature>
<dbReference type="PROSITE" id="PS50102">
    <property type="entry name" value="RRM"/>
    <property type="match status" value="1"/>
</dbReference>
<feature type="region of interest" description="Disordered" evidence="9">
    <location>
        <begin position="210"/>
        <end position="249"/>
    </location>
</feature>
<feature type="compositionally biased region" description="Basic and acidic residues" evidence="9">
    <location>
        <begin position="35"/>
        <end position="58"/>
    </location>
</feature>
<dbReference type="InterPro" id="IPR029063">
    <property type="entry name" value="SAM-dependent_MTases_sf"/>
</dbReference>
<dbReference type="SMART" id="SM00360">
    <property type="entry name" value="RRM"/>
    <property type="match status" value="1"/>
</dbReference>
<comment type="caution">
    <text evidence="7">Lacks conserved residue(s) required for the propagation of feature annotation.</text>
</comment>
<feature type="compositionally biased region" description="Basic and acidic residues" evidence="9">
    <location>
        <begin position="76"/>
        <end position="114"/>
    </location>
</feature>
<dbReference type="GO" id="GO:0006396">
    <property type="term" value="P:RNA processing"/>
    <property type="evidence" value="ECO:0007669"/>
    <property type="project" value="InterPro"/>
</dbReference>
<dbReference type="PROSITE" id="PS01230">
    <property type="entry name" value="TRMA_1"/>
    <property type="match status" value="1"/>
</dbReference>
<name>A0A7M7T1V2_STRPU</name>
<dbReference type="InterPro" id="IPR012677">
    <property type="entry name" value="Nucleotide-bd_a/b_plait_sf"/>
</dbReference>
<keyword evidence="6" id="KW-0694">RNA-binding</keyword>
<dbReference type="PANTHER" id="PTHR45904">
    <property type="entry name" value="TRNA (URACIL-5-)-METHYLTRANSFERASE"/>
    <property type="match status" value="1"/>
</dbReference>
<dbReference type="SUPFAM" id="SSF54928">
    <property type="entry name" value="RNA-binding domain, RBD"/>
    <property type="match status" value="1"/>
</dbReference>
<dbReference type="EC" id="2.1.1.35" evidence="4"/>
<dbReference type="PROSITE" id="PS51687">
    <property type="entry name" value="SAM_MT_RNA_M5U"/>
    <property type="match status" value="1"/>
</dbReference>
<evidence type="ECO:0000256" key="9">
    <source>
        <dbReference type="SAM" id="MobiDB-lite"/>
    </source>
</evidence>
<evidence type="ECO:0000256" key="2">
    <source>
        <dbReference type="ARBA" id="ARBA00022679"/>
    </source>
</evidence>
<dbReference type="AlphaFoldDB" id="A0A7M7T1V2"/>
<dbReference type="GeneID" id="115926715"/>
<evidence type="ECO:0000313" key="12">
    <source>
        <dbReference type="Proteomes" id="UP000007110"/>
    </source>
</evidence>
<evidence type="ECO:0000256" key="3">
    <source>
        <dbReference type="ARBA" id="ARBA00022691"/>
    </source>
</evidence>
<evidence type="ECO:0000259" key="10">
    <source>
        <dbReference type="PROSITE" id="PS50102"/>
    </source>
</evidence>
<dbReference type="InterPro" id="IPR030390">
    <property type="entry name" value="MeTrfase_TrmA_AS"/>
</dbReference>
<comment type="similarity">
    <text evidence="7">Belongs to the class I-like SAM-binding methyltransferase superfamily. RNA M5U methyltransferase family.</text>
</comment>
<evidence type="ECO:0000256" key="6">
    <source>
        <dbReference type="PROSITE-ProRule" id="PRU00176"/>
    </source>
</evidence>
<dbReference type="EnsemblMetazoa" id="XM_030991886">
    <property type="protein sequence ID" value="XP_030847746"/>
    <property type="gene ID" value="LOC115926715"/>
</dbReference>
<evidence type="ECO:0000313" key="11">
    <source>
        <dbReference type="EnsemblMetazoa" id="XP_030847746"/>
    </source>
</evidence>
<protein>
    <recommendedName>
        <fullName evidence="4">tRNA (uracil(54)-C(5))-methyltransferase</fullName>
        <ecNumber evidence="4">2.1.1.35</ecNumber>
    </recommendedName>
</protein>
<feature type="binding site" evidence="7">
    <location>
        <position position="545"/>
    </location>
    <ligand>
        <name>S-adenosyl-L-methionine</name>
        <dbReference type="ChEBI" id="CHEBI:59789"/>
    </ligand>
</feature>
<dbReference type="InterPro" id="IPR035979">
    <property type="entry name" value="RBD_domain_sf"/>
</dbReference>
<feature type="region of interest" description="Disordered" evidence="9">
    <location>
        <begin position="1"/>
        <end position="138"/>
    </location>
</feature>
<evidence type="ECO:0000256" key="7">
    <source>
        <dbReference type="PROSITE-ProRule" id="PRU01024"/>
    </source>
</evidence>
<evidence type="ECO:0000256" key="1">
    <source>
        <dbReference type="ARBA" id="ARBA00022603"/>
    </source>
</evidence>
<dbReference type="Pfam" id="PF05958">
    <property type="entry name" value="tRNA_U5-meth_tr"/>
    <property type="match status" value="1"/>
</dbReference>
<dbReference type="Gene3D" id="3.30.70.330">
    <property type="match status" value="1"/>
</dbReference>
<feature type="binding site" evidence="7">
    <location>
        <position position="495"/>
    </location>
    <ligand>
        <name>S-adenosyl-L-methionine</name>
        <dbReference type="ChEBI" id="CHEBI:59789"/>
    </ligand>
</feature>
<dbReference type="KEGG" id="spu:115926715"/>
<dbReference type="CTD" id="27037"/>
<dbReference type="RefSeq" id="XP_030847746.1">
    <property type="nucleotide sequence ID" value="XM_030991886.1"/>
</dbReference>
<dbReference type="SUPFAM" id="SSF53335">
    <property type="entry name" value="S-adenosyl-L-methionine-dependent methyltransferases"/>
    <property type="match status" value="1"/>
</dbReference>
<dbReference type="GO" id="GO:0030697">
    <property type="term" value="F:tRNA (uracil(54)-C5)-methyltransferase activity, S-adenosyl methionine-dependent"/>
    <property type="evidence" value="ECO:0007669"/>
    <property type="project" value="UniProtKB-EC"/>
</dbReference>
<dbReference type="Gene3D" id="3.40.50.150">
    <property type="entry name" value="Vaccinia Virus protein VP39"/>
    <property type="match status" value="1"/>
</dbReference>